<accession>A0A5A7RIX2</accession>
<evidence type="ECO:0000256" key="5">
    <source>
        <dbReference type="ARBA" id="ARBA00023242"/>
    </source>
</evidence>
<keyword evidence="7" id="KW-1185">Reference proteome</keyword>
<gene>
    <name evidence="6" type="ORF">STAS_34845</name>
</gene>
<evidence type="ECO:0000256" key="2">
    <source>
        <dbReference type="ARBA" id="ARBA00023015"/>
    </source>
</evidence>
<evidence type="ECO:0000256" key="3">
    <source>
        <dbReference type="ARBA" id="ARBA00023125"/>
    </source>
</evidence>
<dbReference type="Proteomes" id="UP000325081">
    <property type="component" value="Unassembled WGS sequence"/>
</dbReference>
<dbReference type="OrthoDB" id="1915967at2759"/>
<dbReference type="EMBL" id="BKCP01012959">
    <property type="protein sequence ID" value="GER57068.1"/>
    <property type="molecule type" value="Genomic_DNA"/>
</dbReference>
<dbReference type="AlphaFoldDB" id="A0A5A7RIX2"/>
<evidence type="ECO:0000313" key="6">
    <source>
        <dbReference type="EMBL" id="GER57068.1"/>
    </source>
</evidence>
<name>A0A5A7RIX2_STRAF</name>
<keyword evidence="5" id="KW-0539">Nucleus</keyword>
<dbReference type="SUPFAM" id="SSF101936">
    <property type="entry name" value="DNA-binding pseudobarrel domain"/>
    <property type="match status" value="2"/>
</dbReference>
<comment type="caution">
    <text evidence="6">The sequence shown here is derived from an EMBL/GenBank/DDBJ whole genome shotgun (WGS) entry which is preliminary data.</text>
</comment>
<dbReference type="Gene3D" id="2.40.330.10">
    <property type="entry name" value="DNA-binding pseudobarrel domain"/>
    <property type="match status" value="2"/>
</dbReference>
<evidence type="ECO:0000256" key="4">
    <source>
        <dbReference type="ARBA" id="ARBA00023163"/>
    </source>
</evidence>
<evidence type="ECO:0000256" key="1">
    <source>
        <dbReference type="ARBA" id="ARBA00004123"/>
    </source>
</evidence>
<dbReference type="PANTHER" id="PTHR34269">
    <property type="entry name" value="TRANSCRIPTION FACTOR B3-DOMAIN FAMILY-RELATED"/>
    <property type="match status" value="1"/>
</dbReference>
<comment type="subcellular location">
    <subcellularLocation>
        <location evidence="1">Nucleus</location>
    </subcellularLocation>
</comment>
<organism evidence="6 7">
    <name type="scientific">Striga asiatica</name>
    <name type="common">Asiatic witchweed</name>
    <name type="synonym">Buchnera asiatica</name>
    <dbReference type="NCBI Taxonomy" id="4170"/>
    <lineage>
        <taxon>Eukaryota</taxon>
        <taxon>Viridiplantae</taxon>
        <taxon>Streptophyta</taxon>
        <taxon>Embryophyta</taxon>
        <taxon>Tracheophyta</taxon>
        <taxon>Spermatophyta</taxon>
        <taxon>Magnoliopsida</taxon>
        <taxon>eudicotyledons</taxon>
        <taxon>Gunneridae</taxon>
        <taxon>Pentapetalae</taxon>
        <taxon>asterids</taxon>
        <taxon>lamiids</taxon>
        <taxon>Lamiales</taxon>
        <taxon>Orobanchaceae</taxon>
        <taxon>Buchnereae</taxon>
        <taxon>Striga</taxon>
    </lineage>
</organism>
<reference evidence="7" key="1">
    <citation type="journal article" date="2019" name="Curr. Biol.">
        <title>Genome Sequence of Striga asiatica Provides Insight into the Evolution of Plant Parasitism.</title>
        <authorList>
            <person name="Yoshida S."/>
            <person name="Kim S."/>
            <person name="Wafula E.K."/>
            <person name="Tanskanen J."/>
            <person name="Kim Y.M."/>
            <person name="Honaas L."/>
            <person name="Yang Z."/>
            <person name="Spallek T."/>
            <person name="Conn C.E."/>
            <person name="Ichihashi Y."/>
            <person name="Cheong K."/>
            <person name="Cui S."/>
            <person name="Der J.P."/>
            <person name="Gundlach H."/>
            <person name="Jiao Y."/>
            <person name="Hori C."/>
            <person name="Ishida J.K."/>
            <person name="Kasahara H."/>
            <person name="Kiba T."/>
            <person name="Kim M.S."/>
            <person name="Koo N."/>
            <person name="Laohavisit A."/>
            <person name="Lee Y.H."/>
            <person name="Lumba S."/>
            <person name="McCourt P."/>
            <person name="Mortimer J.C."/>
            <person name="Mutuku J.M."/>
            <person name="Nomura T."/>
            <person name="Sasaki-Sekimoto Y."/>
            <person name="Seto Y."/>
            <person name="Wang Y."/>
            <person name="Wakatake T."/>
            <person name="Sakakibara H."/>
            <person name="Demura T."/>
            <person name="Yamaguchi S."/>
            <person name="Yoneyama K."/>
            <person name="Manabe R.I."/>
            <person name="Nelson D.C."/>
            <person name="Schulman A.H."/>
            <person name="Timko M.P."/>
            <person name="dePamphilis C.W."/>
            <person name="Choi D."/>
            <person name="Shirasu K."/>
        </authorList>
    </citation>
    <scope>NUCLEOTIDE SEQUENCE [LARGE SCALE GENOMIC DNA]</scope>
    <source>
        <strain evidence="7">cv. UVA1</strain>
    </source>
</reference>
<dbReference type="InterPro" id="IPR051442">
    <property type="entry name" value="B3_domain"/>
</dbReference>
<dbReference type="InterPro" id="IPR015300">
    <property type="entry name" value="DNA-bd_pseudobarrel_sf"/>
</dbReference>
<dbReference type="GO" id="GO:0005634">
    <property type="term" value="C:nucleus"/>
    <property type="evidence" value="ECO:0007669"/>
    <property type="project" value="UniProtKB-SubCell"/>
</dbReference>
<keyword evidence="3" id="KW-0238">DNA-binding</keyword>
<proteinExistence type="predicted"/>
<evidence type="ECO:0000313" key="7">
    <source>
        <dbReference type="Proteomes" id="UP000325081"/>
    </source>
</evidence>
<keyword evidence="4" id="KW-0804">Transcription</keyword>
<dbReference type="PANTHER" id="PTHR34269:SF3">
    <property type="entry name" value="TF-B3 DOMAIN-CONTAINING PROTEIN"/>
    <property type="match status" value="1"/>
</dbReference>
<sequence length="265" mass="30858">MAYYNAVPQLLHDQWPIKKALTFSDIDITHPFLTLSRQQVEAHIVVHMTPQQQDHLRAEGQVSFNAHDYDANEISSMKLKWRGSYYSLIGKWGKVVRTKRLEVGQEIKLRWLDSCLHFSVPQQHIVTVVPPVRMVASPLVHDSWPIRKTLTSSDVDNWPIKKALTLSDVDTNHPFLTLPGKGVEDHILVYWAHQAREQLRNDQQVSVNARDYDTGDLYVMKLKWRGSYYNLIGKWGKIIREKRLRVGREIRVRWENGCVVFSVPQ</sequence>
<protein>
    <submittedName>
        <fullName evidence="6">B3 domain-containing protein</fullName>
    </submittedName>
</protein>
<keyword evidence="2" id="KW-0805">Transcription regulation</keyword>
<dbReference type="GO" id="GO:0003677">
    <property type="term" value="F:DNA binding"/>
    <property type="evidence" value="ECO:0007669"/>
    <property type="project" value="UniProtKB-KW"/>
</dbReference>